<dbReference type="GO" id="GO:0005875">
    <property type="term" value="C:microtubule associated complex"/>
    <property type="evidence" value="ECO:0007669"/>
    <property type="project" value="TreeGrafter"/>
</dbReference>
<dbReference type="Proteomes" id="UP000663868">
    <property type="component" value="Unassembled WGS sequence"/>
</dbReference>
<evidence type="ECO:0000259" key="6">
    <source>
        <dbReference type="PROSITE" id="PS50067"/>
    </source>
</evidence>
<keyword evidence="3" id="KW-0067">ATP-binding</keyword>
<dbReference type="InterPro" id="IPR027640">
    <property type="entry name" value="Kinesin-like_fam"/>
</dbReference>
<comment type="similarity">
    <text evidence="5">Belongs to the TRAFAC class myosin-kinesin ATPase superfamily. Kinesin family.</text>
</comment>
<evidence type="ECO:0000256" key="5">
    <source>
        <dbReference type="PROSITE-ProRule" id="PRU00283"/>
    </source>
</evidence>
<dbReference type="GO" id="GO:0005524">
    <property type="term" value="F:ATP binding"/>
    <property type="evidence" value="ECO:0007669"/>
    <property type="project" value="UniProtKB-KW"/>
</dbReference>
<dbReference type="EMBL" id="CAJOBB010019832">
    <property type="protein sequence ID" value="CAF4362191.1"/>
    <property type="molecule type" value="Genomic_DNA"/>
</dbReference>
<comment type="caution">
    <text evidence="5">Lacks conserved residue(s) required for the propagation of feature annotation.</text>
</comment>
<dbReference type="PANTHER" id="PTHR47969:SF28">
    <property type="entry name" value="KINESIN-LIKE PROTEIN KIF21B"/>
    <property type="match status" value="1"/>
</dbReference>
<dbReference type="InterPro" id="IPR027417">
    <property type="entry name" value="P-loop_NTPase"/>
</dbReference>
<gene>
    <name evidence="7" type="ORF">KXQ929_LOCUS48880</name>
</gene>
<proteinExistence type="inferred from homology"/>
<dbReference type="SMART" id="SM00129">
    <property type="entry name" value="KISc"/>
    <property type="match status" value="1"/>
</dbReference>
<dbReference type="AlphaFoldDB" id="A0A820LSJ8"/>
<evidence type="ECO:0000256" key="1">
    <source>
        <dbReference type="ARBA" id="ARBA00004245"/>
    </source>
</evidence>
<dbReference type="GO" id="GO:0007052">
    <property type="term" value="P:mitotic spindle organization"/>
    <property type="evidence" value="ECO:0007669"/>
    <property type="project" value="TreeGrafter"/>
</dbReference>
<feature type="non-terminal residue" evidence="7">
    <location>
        <position position="164"/>
    </location>
</feature>
<keyword evidence="2" id="KW-0547">Nucleotide-binding</keyword>
<dbReference type="SUPFAM" id="SSF52540">
    <property type="entry name" value="P-loop containing nucleoside triphosphate hydrolases"/>
    <property type="match status" value="1"/>
</dbReference>
<reference evidence="7" key="1">
    <citation type="submission" date="2021-02" db="EMBL/GenBank/DDBJ databases">
        <authorList>
            <person name="Nowell W R."/>
        </authorList>
    </citation>
    <scope>NUCLEOTIDE SEQUENCE</scope>
</reference>
<evidence type="ECO:0000313" key="7">
    <source>
        <dbReference type="EMBL" id="CAF4362191.1"/>
    </source>
</evidence>
<dbReference type="PROSITE" id="PS50067">
    <property type="entry name" value="KINESIN_MOTOR_2"/>
    <property type="match status" value="1"/>
</dbReference>
<dbReference type="GO" id="GO:0003777">
    <property type="term" value="F:microtubule motor activity"/>
    <property type="evidence" value="ECO:0007669"/>
    <property type="project" value="InterPro"/>
</dbReference>
<comment type="subcellular location">
    <subcellularLocation>
        <location evidence="1">Cytoplasm</location>
        <location evidence="1">Cytoskeleton</location>
    </subcellularLocation>
</comment>
<evidence type="ECO:0000256" key="2">
    <source>
        <dbReference type="ARBA" id="ARBA00022741"/>
    </source>
</evidence>
<protein>
    <recommendedName>
        <fullName evidence="6">Kinesin motor domain-containing protein</fullName>
    </recommendedName>
</protein>
<dbReference type="PRINTS" id="PR00380">
    <property type="entry name" value="KINESINHEAVY"/>
</dbReference>
<evidence type="ECO:0000256" key="4">
    <source>
        <dbReference type="ARBA" id="ARBA00023212"/>
    </source>
</evidence>
<dbReference type="GO" id="GO:0051231">
    <property type="term" value="P:spindle elongation"/>
    <property type="evidence" value="ECO:0007669"/>
    <property type="project" value="TreeGrafter"/>
</dbReference>
<keyword evidence="4" id="KW-0206">Cytoskeleton</keyword>
<dbReference type="InterPro" id="IPR019821">
    <property type="entry name" value="Kinesin_motor_CS"/>
</dbReference>
<accession>A0A820LSJ8</accession>
<keyword evidence="4" id="KW-0963">Cytoplasm</keyword>
<dbReference type="InterPro" id="IPR036961">
    <property type="entry name" value="Kinesin_motor_dom_sf"/>
</dbReference>
<feature type="non-terminal residue" evidence="7">
    <location>
        <position position="1"/>
    </location>
</feature>
<organism evidence="7 8">
    <name type="scientific">Adineta steineri</name>
    <dbReference type="NCBI Taxonomy" id="433720"/>
    <lineage>
        <taxon>Eukaryota</taxon>
        <taxon>Metazoa</taxon>
        <taxon>Spiralia</taxon>
        <taxon>Gnathifera</taxon>
        <taxon>Rotifera</taxon>
        <taxon>Eurotatoria</taxon>
        <taxon>Bdelloidea</taxon>
        <taxon>Adinetida</taxon>
        <taxon>Adinetidae</taxon>
        <taxon>Adineta</taxon>
    </lineage>
</organism>
<name>A0A820LSJ8_9BILA</name>
<comment type="caution">
    <text evidence="7">The sequence shown here is derived from an EMBL/GenBank/DDBJ whole genome shotgun (WGS) entry which is preliminary data.</text>
</comment>
<dbReference type="Gene3D" id="3.40.850.10">
    <property type="entry name" value="Kinesin motor domain"/>
    <property type="match status" value="1"/>
</dbReference>
<dbReference type="GO" id="GO:0008017">
    <property type="term" value="F:microtubule binding"/>
    <property type="evidence" value="ECO:0007669"/>
    <property type="project" value="InterPro"/>
</dbReference>
<feature type="domain" description="Kinesin motor" evidence="6">
    <location>
        <begin position="1"/>
        <end position="115"/>
    </location>
</feature>
<dbReference type="PROSITE" id="PS00411">
    <property type="entry name" value="KINESIN_MOTOR_1"/>
    <property type="match status" value="1"/>
</dbReference>
<dbReference type="GO" id="GO:0007018">
    <property type="term" value="P:microtubule-based movement"/>
    <property type="evidence" value="ECO:0007669"/>
    <property type="project" value="InterPro"/>
</dbReference>
<evidence type="ECO:0000313" key="8">
    <source>
        <dbReference type="Proteomes" id="UP000663868"/>
    </source>
</evidence>
<sequence>TSNPNLREQIRAKIHFVDLAGSESLKRTGATGQRAKEGISINSGLLVLGNVISILGDPMKKAAHVPYRDSKLTRLLQDSLGGNSRTLMIACISPVDRDFSETKSTLNYAQRARNIRNRVKVNQDKHSRQIIQLQMEIERLRALVDKNEHISSGEFDQASNSALS</sequence>
<dbReference type="InterPro" id="IPR001752">
    <property type="entry name" value="Kinesin_motor_dom"/>
</dbReference>
<dbReference type="PANTHER" id="PTHR47969">
    <property type="entry name" value="CHROMOSOME-ASSOCIATED KINESIN KIF4A-RELATED"/>
    <property type="match status" value="1"/>
</dbReference>
<dbReference type="Pfam" id="PF00225">
    <property type="entry name" value="Kinesin"/>
    <property type="match status" value="1"/>
</dbReference>
<evidence type="ECO:0000256" key="3">
    <source>
        <dbReference type="ARBA" id="ARBA00022840"/>
    </source>
</evidence>